<gene>
    <name evidence="1" type="ORF">EJ419_06125</name>
</gene>
<evidence type="ECO:0000313" key="1">
    <source>
        <dbReference type="EMBL" id="TCD54002.1"/>
    </source>
</evidence>
<accession>A0A4R0QP53</accession>
<dbReference type="AlphaFoldDB" id="A0A4R0QP53"/>
<proteinExistence type="predicted"/>
<name>A0A4R0QP53_9BIFI</name>
<organism evidence="1 2">
    <name type="scientific">Alloscardovia theropitheci</name>
    <dbReference type="NCBI Taxonomy" id="2496842"/>
    <lineage>
        <taxon>Bacteria</taxon>
        <taxon>Bacillati</taxon>
        <taxon>Actinomycetota</taxon>
        <taxon>Actinomycetes</taxon>
        <taxon>Bifidobacteriales</taxon>
        <taxon>Bifidobacteriaceae</taxon>
        <taxon>Alloscardovia</taxon>
    </lineage>
</organism>
<keyword evidence="2" id="KW-1185">Reference proteome</keyword>
<dbReference type="EMBL" id="RXLP01000023">
    <property type="protein sequence ID" value="TCD54002.1"/>
    <property type="molecule type" value="Genomic_DNA"/>
</dbReference>
<dbReference type="RefSeq" id="WP_131284663.1">
    <property type="nucleotide sequence ID" value="NZ_RXLP01000023.1"/>
</dbReference>
<dbReference type="Proteomes" id="UP000291289">
    <property type="component" value="Unassembled WGS sequence"/>
</dbReference>
<protein>
    <submittedName>
        <fullName evidence="1">Uncharacterized protein</fullName>
    </submittedName>
</protein>
<sequence length="82" mass="9687">MTESTKESFFIAKIPRNIESMQFSPYWSFYPKDHIASILCKSALAISNQHQKNFGIFKVMTESAKKFLEIFLFFNYTCETWV</sequence>
<evidence type="ECO:0000313" key="2">
    <source>
        <dbReference type="Proteomes" id="UP000291289"/>
    </source>
</evidence>
<comment type="caution">
    <text evidence="1">The sequence shown here is derived from an EMBL/GenBank/DDBJ whole genome shotgun (WGS) entry which is preliminary data.</text>
</comment>
<reference evidence="1 2" key="1">
    <citation type="submission" date="2018-12" db="EMBL/GenBank/DDBJ databases">
        <title>Alloscrdovia theropitheci sp. nov: a novel taxon from the feces of the bleeding-herat monkey (Theropithecus geleda).</title>
        <authorList>
            <person name="Modesto M."/>
        </authorList>
    </citation>
    <scope>NUCLEOTIDE SEQUENCE [LARGE SCALE GENOMIC DNA]</scope>
    <source>
        <strain evidence="1 2">GLDI4/2</strain>
    </source>
</reference>